<name>A0A9N9KAY3_9GLOM</name>
<dbReference type="Pfam" id="PF04471">
    <property type="entry name" value="Mrr_cat"/>
    <property type="match status" value="1"/>
</dbReference>
<dbReference type="GO" id="GO:0009307">
    <property type="term" value="P:DNA restriction-modification system"/>
    <property type="evidence" value="ECO:0007669"/>
    <property type="project" value="InterPro"/>
</dbReference>
<reference evidence="2" key="1">
    <citation type="submission" date="2021-06" db="EMBL/GenBank/DDBJ databases">
        <authorList>
            <person name="Kallberg Y."/>
            <person name="Tangrot J."/>
            <person name="Rosling A."/>
        </authorList>
    </citation>
    <scope>NUCLEOTIDE SEQUENCE</scope>
    <source>
        <strain evidence="2">FL966</strain>
    </source>
</reference>
<feature type="non-terminal residue" evidence="2">
    <location>
        <position position="1"/>
    </location>
</feature>
<protein>
    <submittedName>
        <fullName evidence="2">24171_t:CDS:1</fullName>
    </submittedName>
</protein>
<dbReference type="GO" id="GO:0003677">
    <property type="term" value="F:DNA binding"/>
    <property type="evidence" value="ECO:0007669"/>
    <property type="project" value="InterPro"/>
</dbReference>
<organism evidence="2 3">
    <name type="scientific">Cetraspora pellucida</name>
    <dbReference type="NCBI Taxonomy" id="1433469"/>
    <lineage>
        <taxon>Eukaryota</taxon>
        <taxon>Fungi</taxon>
        <taxon>Fungi incertae sedis</taxon>
        <taxon>Mucoromycota</taxon>
        <taxon>Glomeromycotina</taxon>
        <taxon>Glomeromycetes</taxon>
        <taxon>Diversisporales</taxon>
        <taxon>Gigasporaceae</taxon>
        <taxon>Cetraspora</taxon>
    </lineage>
</organism>
<evidence type="ECO:0000313" key="2">
    <source>
        <dbReference type="EMBL" id="CAG8819860.1"/>
    </source>
</evidence>
<dbReference type="EMBL" id="CAJVQA010048481">
    <property type="protein sequence ID" value="CAG8819860.1"/>
    <property type="molecule type" value="Genomic_DNA"/>
</dbReference>
<feature type="non-terminal residue" evidence="2">
    <location>
        <position position="199"/>
    </location>
</feature>
<comment type="caution">
    <text evidence="2">The sequence shown here is derived from an EMBL/GenBank/DDBJ whole genome shotgun (WGS) entry which is preliminary data.</text>
</comment>
<dbReference type="Proteomes" id="UP000789759">
    <property type="component" value="Unassembled WGS sequence"/>
</dbReference>
<dbReference type="SUPFAM" id="SSF52980">
    <property type="entry name" value="Restriction endonuclease-like"/>
    <property type="match status" value="1"/>
</dbReference>
<dbReference type="AlphaFoldDB" id="A0A9N9KAY3"/>
<dbReference type="GO" id="GO:0004519">
    <property type="term" value="F:endonuclease activity"/>
    <property type="evidence" value="ECO:0007669"/>
    <property type="project" value="InterPro"/>
</dbReference>
<dbReference type="GO" id="GO:0006302">
    <property type="term" value="P:double-strand break repair"/>
    <property type="evidence" value="ECO:0007669"/>
    <property type="project" value="UniProtKB-ARBA"/>
</dbReference>
<dbReference type="InterPro" id="IPR007560">
    <property type="entry name" value="Restrct_endonuc_IV_Mrr"/>
</dbReference>
<sequence length="199" mass="23365">IKNYKSGHDFERIIGKIAEAFGLLAYEIKVMQGDHRIDLIVTYKEKLILVQCKNTETSISVQIVQGKIATPRAKHWVQTSKRNIKICNEDQFVGIIKNFYKSNNDNYVELVNLKADSFNVLSLLGENFNTEQIFLFVNFKTIAYKMSKLFDEQTQELARLNALKIQLEELEEFDFKYYKTEFKTSKKKIMRIINYKLDP</sequence>
<gene>
    <name evidence="2" type="ORF">CPELLU_LOCUS19586</name>
</gene>
<proteinExistence type="predicted"/>
<evidence type="ECO:0000313" key="3">
    <source>
        <dbReference type="Proteomes" id="UP000789759"/>
    </source>
</evidence>
<dbReference type="InterPro" id="IPR011335">
    <property type="entry name" value="Restrct_endonuc-II-like"/>
</dbReference>
<evidence type="ECO:0000259" key="1">
    <source>
        <dbReference type="Pfam" id="PF04471"/>
    </source>
</evidence>
<keyword evidence="3" id="KW-1185">Reference proteome</keyword>
<dbReference type="OrthoDB" id="2422699at2759"/>
<accession>A0A9N9KAY3</accession>
<feature type="domain" description="Restriction endonuclease type IV Mrr" evidence="1">
    <location>
        <begin position="6"/>
        <end position="65"/>
    </location>
</feature>